<keyword evidence="3" id="KW-1185">Reference proteome</keyword>
<organism evidence="2 3">
    <name type="scientific">Plectosphaerella plurivora</name>
    <dbReference type="NCBI Taxonomy" id="936078"/>
    <lineage>
        <taxon>Eukaryota</taxon>
        <taxon>Fungi</taxon>
        <taxon>Dikarya</taxon>
        <taxon>Ascomycota</taxon>
        <taxon>Pezizomycotina</taxon>
        <taxon>Sordariomycetes</taxon>
        <taxon>Hypocreomycetidae</taxon>
        <taxon>Glomerellales</taxon>
        <taxon>Plectosphaerellaceae</taxon>
        <taxon>Plectosphaerella</taxon>
    </lineage>
</organism>
<dbReference type="CDD" id="cd12108">
    <property type="entry name" value="Hr-like"/>
    <property type="match status" value="1"/>
</dbReference>
<proteinExistence type="predicted"/>
<dbReference type="Proteomes" id="UP000770015">
    <property type="component" value="Unassembled WGS sequence"/>
</dbReference>
<dbReference type="OrthoDB" id="58416at2759"/>
<dbReference type="AlphaFoldDB" id="A0A9P8VI06"/>
<gene>
    <name evidence="2" type="ORF">F5X68DRAFT_259664</name>
</gene>
<dbReference type="Gene3D" id="1.20.120.520">
    <property type="entry name" value="nmb1532 protein domain like"/>
    <property type="match status" value="1"/>
</dbReference>
<dbReference type="PANTHER" id="PTHR38048">
    <property type="entry name" value="EXPRESSED PROTEIN"/>
    <property type="match status" value="1"/>
</dbReference>
<reference evidence="2" key="1">
    <citation type="journal article" date="2021" name="Nat. Commun.">
        <title>Genetic determinants of endophytism in the Arabidopsis root mycobiome.</title>
        <authorList>
            <person name="Mesny F."/>
            <person name="Miyauchi S."/>
            <person name="Thiergart T."/>
            <person name="Pickel B."/>
            <person name="Atanasova L."/>
            <person name="Karlsson M."/>
            <person name="Huettel B."/>
            <person name="Barry K.W."/>
            <person name="Haridas S."/>
            <person name="Chen C."/>
            <person name="Bauer D."/>
            <person name="Andreopoulos W."/>
            <person name="Pangilinan J."/>
            <person name="LaButti K."/>
            <person name="Riley R."/>
            <person name="Lipzen A."/>
            <person name="Clum A."/>
            <person name="Drula E."/>
            <person name="Henrissat B."/>
            <person name="Kohler A."/>
            <person name="Grigoriev I.V."/>
            <person name="Martin F.M."/>
            <person name="Hacquard S."/>
        </authorList>
    </citation>
    <scope>NUCLEOTIDE SEQUENCE</scope>
    <source>
        <strain evidence="2">MPI-SDFR-AT-0117</strain>
    </source>
</reference>
<protein>
    <submittedName>
        <fullName evidence="2">Hemerythrin HHE cation binding domain-containing protein</fullName>
    </submittedName>
</protein>
<evidence type="ECO:0000259" key="1">
    <source>
        <dbReference type="Pfam" id="PF01814"/>
    </source>
</evidence>
<comment type="caution">
    <text evidence="2">The sequence shown here is derived from an EMBL/GenBank/DDBJ whole genome shotgun (WGS) entry which is preliminary data.</text>
</comment>
<sequence length="267" mass="30354">MSAGDKPWADGPFPLIKPENCGPAVQNADPNKPIQGLDCSIWEMAAIHNVFLRGLNAIYLQAVNVGARGTEQDKRDFVEFAAIWAKGIHEHHDLEETYVFPTIERITGVEGIMAANVQQHVAFHDGLAQYEGYLESVLEGKEKYDGEKFRGIIDSFGEVLGQHLNDEIPTLRGLHQYDDKVDWLAFQKGIEEKLLEVVDAPGVKDKWYPFVVSNNHKEAFDGTFKRFPATPWFISLILDWFFVPKYKNLWRFSSCTVKGVRRELPFA</sequence>
<feature type="domain" description="Hemerythrin-like" evidence="1">
    <location>
        <begin position="42"/>
        <end position="167"/>
    </location>
</feature>
<dbReference type="Pfam" id="PF01814">
    <property type="entry name" value="Hemerythrin"/>
    <property type="match status" value="1"/>
</dbReference>
<accession>A0A9P8VI06</accession>
<evidence type="ECO:0000313" key="3">
    <source>
        <dbReference type="Proteomes" id="UP000770015"/>
    </source>
</evidence>
<name>A0A9P8VI06_9PEZI</name>
<dbReference type="InterPro" id="IPR053206">
    <property type="entry name" value="Dimeric_xanthone_biosynth"/>
</dbReference>
<dbReference type="PANTHER" id="PTHR38048:SF2">
    <property type="entry name" value="HEMERYTHRIN-LIKE DOMAIN-CONTAINING PROTEIN"/>
    <property type="match status" value="1"/>
</dbReference>
<dbReference type="InterPro" id="IPR012312">
    <property type="entry name" value="Hemerythrin-like"/>
</dbReference>
<dbReference type="EMBL" id="JAGSXJ010000005">
    <property type="protein sequence ID" value="KAH6691659.1"/>
    <property type="molecule type" value="Genomic_DNA"/>
</dbReference>
<evidence type="ECO:0000313" key="2">
    <source>
        <dbReference type="EMBL" id="KAH6691659.1"/>
    </source>
</evidence>